<comment type="caution">
    <text evidence="2">The sequence shown here is derived from an EMBL/GenBank/DDBJ whole genome shotgun (WGS) entry which is preliminary data.</text>
</comment>
<dbReference type="OrthoDB" id="5956786at2759"/>
<evidence type="ECO:0000313" key="3">
    <source>
        <dbReference type="Proteomes" id="UP001163046"/>
    </source>
</evidence>
<evidence type="ECO:0000256" key="1">
    <source>
        <dbReference type="SAM" id="MobiDB-lite"/>
    </source>
</evidence>
<evidence type="ECO:0000313" key="2">
    <source>
        <dbReference type="EMBL" id="KAJ7363499.1"/>
    </source>
</evidence>
<gene>
    <name evidence="2" type="ORF">OS493_009654</name>
</gene>
<name>A0A9W9YU53_9CNID</name>
<dbReference type="AlphaFoldDB" id="A0A9W9YU53"/>
<keyword evidence="3" id="KW-1185">Reference proteome</keyword>
<proteinExistence type="predicted"/>
<feature type="region of interest" description="Disordered" evidence="1">
    <location>
        <begin position="1"/>
        <end position="40"/>
    </location>
</feature>
<accession>A0A9W9YU53</accession>
<dbReference type="EMBL" id="MU827305">
    <property type="protein sequence ID" value="KAJ7363499.1"/>
    <property type="molecule type" value="Genomic_DNA"/>
</dbReference>
<organism evidence="2 3">
    <name type="scientific">Desmophyllum pertusum</name>
    <dbReference type="NCBI Taxonomy" id="174260"/>
    <lineage>
        <taxon>Eukaryota</taxon>
        <taxon>Metazoa</taxon>
        <taxon>Cnidaria</taxon>
        <taxon>Anthozoa</taxon>
        <taxon>Hexacorallia</taxon>
        <taxon>Scleractinia</taxon>
        <taxon>Caryophylliina</taxon>
        <taxon>Caryophylliidae</taxon>
        <taxon>Desmophyllum</taxon>
    </lineage>
</organism>
<reference evidence="2" key="1">
    <citation type="submission" date="2023-01" db="EMBL/GenBank/DDBJ databases">
        <title>Genome assembly of the deep-sea coral Lophelia pertusa.</title>
        <authorList>
            <person name="Herrera S."/>
            <person name="Cordes E."/>
        </authorList>
    </citation>
    <scope>NUCLEOTIDE SEQUENCE</scope>
    <source>
        <strain evidence="2">USNM1676648</strain>
        <tissue evidence="2">Polyp</tissue>
    </source>
</reference>
<sequence length="89" mass="10017">MERAKTITLSSNTSPYRPHKGVIPGATTKNMPQRRPTAGKVGATVTFSQDMIVTMKKDQRLNVNNKQQFINMLSQFLQKTDCLTYKRAG</sequence>
<dbReference type="Proteomes" id="UP001163046">
    <property type="component" value="Unassembled WGS sequence"/>
</dbReference>
<protein>
    <submittedName>
        <fullName evidence="2">Uncharacterized protein</fullName>
    </submittedName>
</protein>